<dbReference type="KEGG" id="lho:LOOC260_118830"/>
<dbReference type="AlphaFoldDB" id="A0A0A1GZG7"/>
<gene>
    <name evidence="1" type="primary">arsD</name>
    <name evidence="1" type="ORF">LOOC260_118830</name>
</gene>
<accession>A0A0A1GZG7</accession>
<proteinExistence type="predicted"/>
<dbReference type="GO" id="GO:0003677">
    <property type="term" value="F:DNA binding"/>
    <property type="evidence" value="ECO:0007669"/>
    <property type="project" value="InterPro"/>
</dbReference>
<dbReference type="HOGENOM" id="CLU_120868_1_0_9"/>
<organism evidence="1 2">
    <name type="scientific">Paucilactobacillus hokkaidonensis JCM 18461</name>
    <dbReference type="NCBI Taxonomy" id="1291742"/>
    <lineage>
        <taxon>Bacteria</taxon>
        <taxon>Bacillati</taxon>
        <taxon>Bacillota</taxon>
        <taxon>Bacilli</taxon>
        <taxon>Lactobacillales</taxon>
        <taxon>Lactobacillaceae</taxon>
        <taxon>Paucilactobacillus</taxon>
    </lineage>
</organism>
<dbReference type="InterPro" id="IPR010712">
    <property type="entry name" value="Arsenical-R_ArsD"/>
</dbReference>
<reference evidence="1 2" key="1">
    <citation type="submission" date="2014-11" db="EMBL/GenBank/DDBJ databases">
        <title>Complete genome sequence and analysis of Lactobacillus hokkaidonensis LOOC260T.</title>
        <authorList>
            <person name="Tanizawa Y."/>
            <person name="Tohno M."/>
            <person name="Kaminuma E."/>
            <person name="Nakamura Y."/>
            <person name="Arita M."/>
        </authorList>
    </citation>
    <scope>NUCLEOTIDE SEQUENCE [LARGE SCALE GENOMIC DNA]</scope>
    <source>
        <strain evidence="1 2">LOOC260</strain>
    </source>
</reference>
<name>A0A0A1GZG7_9LACO</name>
<evidence type="ECO:0000313" key="2">
    <source>
        <dbReference type="Proteomes" id="UP000031620"/>
    </source>
</evidence>
<dbReference type="GO" id="GO:0045892">
    <property type="term" value="P:negative regulation of DNA-templated transcription"/>
    <property type="evidence" value="ECO:0007669"/>
    <property type="project" value="InterPro"/>
</dbReference>
<evidence type="ECO:0000313" key="1">
    <source>
        <dbReference type="EMBL" id="BAP86389.1"/>
    </source>
</evidence>
<dbReference type="Pfam" id="PF06953">
    <property type="entry name" value="ArsD"/>
    <property type="match status" value="1"/>
</dbReference>
<dbReference type="GO" id="GO:0046685">
    <property type="term" value="P:response to arsenic-containing substance"/>
    <property type="evidence" value="ECO:0007669"/>
    <property type="project" value="InterPro"/>
</dbReference>
<dbReference type="EMBL" id="AP014680">
    <property type="protein sequence ID" value="BAP86389.1"/>
    <property type="molecule type" value="Genomic_DNA"/>
</dbReference>
<dbReference type="NCBIfam" id="NF033727">
    <property type="entry name" value="chaperon_ArsD"/>
    <property type="match status" value="1"/>
</dbReference>
<dbReference type="STRING" id="1291742.LOOC260_118830"/>
<protein>
    <submittedName>
        <fullName evidence="1">Repressor of arsenical resistance</fullName>
    </submittedName>
</protein>
<dbReference type="Proteomes" id="UP000031620">
    <property type="component" value="Chromosome"/>
</dbReference>
<sequence>MIKIEIFEAAMCCATGVCGPSVNKKLIQTTAIQRHVNADSKNRITRKNLAQNPDAFVHSQQVHDLLEKYGVAILPITMVNGKIVKQKDYPTFQEFSDYLQQDLSRARVH</sequence>
<dbReference type="Gene3D" id="3.40.30.10">
    <property type="entry name" value="Glutaredoxin"/>
    <property type="match status" value="1"/>
</dbReference>
<dbReference type="RefSeq" id="WP_010579431.1">
    <property type="nucleotide sequence ID" value="NZ_AP014680.1"/>
</dbReference>